<dbReference type="OrthoDB" id="2304451at2"/>
<gene>
    <name evidence="1" type="ORF">D1831_13190</name>
</gene>
<keyword evidence="2" id="KW-1185">Reference proteome</keyword>
<evidence type="ECO:0000313" key="2">
    <source>
        <dbReference type="Proteomes" id="UP000283633"/>
    </source>
</evidence>
<keyword evidence="1" id="KW-0238">DNA-binding</keyword>
<reference evidence="1 2" key="1">
    <citation type="submission" date="2018-08" db="EMBL/GenBank/DDBJ databases">
        <title>Genome Lactobacillus garii FI11369.</title>
        <authorList>
            <person name="Diaz M."/>
            <person name="Narbad A."/>
        </authorList>
    </citation>
    <scope>NUCLEOTIDE SEQUENCE [LARGE SCALE GENOMIC DNA]</scope>
    <source>
        <strain evidence="1 2">FI11369</strain>
    </source>
</reference>
<sequence>MILGDDQSKQLRDYVYNLVSDSVASAKRDAGISQKWLRKQAGADYAGVSSGTFSGWIKSRGLPVHVINGTTLVSKYDIDKFINGNGIITK</sequence>
<proteinExistence type="predicted"/>
<dbReference type="AlphaFoldDB" id="A0A426D442"/>
<evidence type="ECO:0000313" key="1">
    <source>
        <dbReference type="EMBL" id="RRK09361.1"/>
    </source>
</evidence>
<comment type="caution">
    <text evidence="1">The sequence shown here is derived from an EMBL/GenBank/DDBJ whole genome shotgun (WGS) entry which is preliminary data.</text>
</comment>
<dbReference type="EMBL" id="QWZQ01000063">
    <property type="protein sequence ID" value="RRK09361.1"/>
    <property type="molecule type" value="Genomic_DNA"/>
</dbReference>
<protein>
    <submittedName>
        <fullName evidence="1">DNA-binding protein</fullName>
    </submittedName>
</protein>
<name>A0A426D442_9LACO</name>
<organism evidence="1 2">
    <name type="scientific">Lactiplantibacillus garii</name>
    <dbReference type="NCBI Taxonomy" id="2306423"/>
    <lineage>
        <taxon>Bacteria</taxon>
        <taxon>Bacillati</taxon>
        <taxon>Bacillota</taxon>
        <taxon>Bacilli</taxon>
        <taxon>Lactobacillales</taxon>
        <taxon>Lactobacillaceae</taxon>
        <taxon>Lactiplantibacillus</taxon>
    </lineage>
</organism>
<dbReference type="GO" id="GO:0003677">
    <property type="term" value="F:DNA binding"/>
    <property type="evidence" value="ECO:0007669"/>
    <property type="project" value="UniProtKB-KW"/>
</dbReference>
<dbReference type="Proteomes" id="UP000283633">
    <property type="component" value="Unassembled WGS sequence"/>
</dbReference>
<accession>A0A426D442</accession>